<evidence type="ECO:0000256" key="5">
    <source>
        <dbReference type="PROSITE-ProRule" id="PRU00278"/>
    </source>
</evidence>
<feature type="chain" id="PRO_5046072224" description="peptidylprolyl isomerase" evidence="6">
    <location>
        <begin position="27"/>
        <end position="296"/>
    </location>
</feature>
<name>A0ABS6T4G3_9RHOB</name>
<feature type="domain" description="PpiC" evidence="7">
    <location>
        <begin position="148"/>
        <end position="238"/>
    </location>
</feature>
<dbReference type="EMBL" id="JAHUZE010000003">
    <property type="protein sequence ID" value="MBV7380134.1"/>
    <property type="molecule type" value="Genomic_DNA"/>
</dbReference>
<dbReference type="Pfam" id="PF00639">
    <property type="entry name" value="Rotamase"/>
    <property type="match status" value="1"/>
</dbReference>
<evidence type="ECO:0000256" key="3">
    <source>
        <dbReference type="ARBA" id="ARBA00013194"/>
    </source>
</evidence>
<gene>
    <name evidence="8" type="ORF">KJP28_14475</name>
</gene>
<dbReference type="PROSITE" id="PS50198">
    <property type="entry name" value="PPIC_PPIASE_2"/>
    <property type="match status" value="1"/>
</dbReference>
<comment type="similarity">
    <text evidence="2">Belongs to the PpiC/parvulin rotamase family.</text>
</comment>
<evidence type="ECO:0000256" key="2">
    <source>
        <dbReference type="ARBA" id="ARBA00007656"/>
    </source>
</evidence>
<keyword evidence="9" id="KW-1185">Reference proteome</keyword>
<keyword evidence="5 8" id="KW-0413">Isomerase</keyword>
<comment type="caution">
    <text evidence="8">The sequence shown here is derived from an EMBL/GenBank/DDBJ whole genome shotgun (WGS) entry which is preliminary data.</text>
</comment>
<dbReference type="EC" id="5.2.1.8" evidence="3"/>
<keyword evidence="6" id="KW-0732">Signal</keyword>
<dbReference type="Proteomes" id="UP000756530">
    <property type="component" value="Unassembled WGS sequence"/>
</dbReference>
<evidence type="ECO:0000313" key="8">
    <source>
        <dbReference type="EMBL" id="MBV7380134.1"/>
    </source>
</evidence>
<comment type="catalytic activity">
    <reaction evidence="1">
        <text>[protein]-peptidylproline (omega=180) = [protein]-peptidylproline (omega=0)</text>
        <dbReference type="Rhea" id="RHEA:16237"/>
        <dbReference type="Rhea" id="RHEA-COMP:10747"/>
        <dbReference type="Rhea" id="RHEA-COMP:10748"/>
        <dbReference type="ChEBI" id="CHEBI:83833"/>
        <dbReference type="ChEBI" id="CHEBI:83834"/>
        <dbReference type="EC" id="5.2.1.8"/>
    </reaction>
</comment>
<dbReference type="PANTHER" id="PTHR47245">
    <property type="entry name" value="PEPTIDYLPROLYL ISOMERASE"/>
    <property type="match status" value="1"/>
</dbReference>
<organism evidence="8 9">
    <name type="scientific">Maritimibacter dapengensis</name>
    <dbReference type="NCBI Taxonomy" id="2836868"/>
    <lineage>
        <taxon>Bacteria</taxon>
        <taxon>Pseudomonadati</taxon>
        <taxon>Pseudomonadota</taxon>
        <taxon>Alphaproteobacteria</taxon>
        <taxon>Rhodobacterales</taxon>
        <taxon>Roseobacteraceae</taxon>
        <taxon>Maritimibacter</taxon>
    </lineage>
</organism>
<accession>A0ABS6T4G3</accession>
<dbReference type="PROSITE" id="PS01096">
    <property type="entry name" value="PPIC_PPIASE_1"/>
    <property type="match status" value="1"/>
</dbReference>
<keyword evidence="4 5" id="KW-0697">Rotamase</keyword>
<reference evidence="8 9" key="1">
    <citation type="submission" date="2021-05" db="EMBL/GenBank/DDBJ databases">
        <title>Culturable bacteria isolated from Daya Bay.</title>
        <authorList>
            <person name="Zheng W."/>
            <person name="Yu S."/>
            <person name="Huang Y."/>
        </authorList>
    </citation>
    <scope>NUCLEOTIDE SEQUENCE [LARGE SCALE GENOMIC DNA]</scope>
    <source>
        <strain evidence="8 9">DP4N28-5</strain>
    </source>
</reference>
<dbReference type="InterPro" id="IPR050245">
    <property type="entry name" value="PrsA_foldase"/>
</dbReference>
<sequence length="296" mass="31927">MTYTPTRASLVKATLLSVSLALPGWAQEEETVTEEPTSPSVTAETVVATVNGEDITVAHVAAARATLPQQYQQLPNEVLLPGLVDQLVQQTVLSQAIDQISPMIEIQLDNERRQMVAAQKIESVVSDGVDEAAIQAAYDAKYEGAEPTTEWNASHILVETEAEAADLVEQAREEDADFAALAKEHSTGPSGPSGGELGWFSTGMMVEPFETAVADMEAGDVQGPIQTEFGWHVIKLNETREKGAPALEEVRQEIVAELQTSAVEEAVAKLLEDADVERMDIETLDPAILTDPSMFQ</sequence>
<evidence type="ECO:0000259" key="7">
    <source>
        <dbReference type="PROSITE" id="PS50198"/>
    </source>
</evidence>
<evidence type="ECO:0000256" key="1">
    <source>
        <dbReference type="ARBA" id="ARBA00000971"/>
    </source>
</evidence>
<dbReference type="InterPro" id="IPR000297">
    <property type="entry name" value="PPIase_PpiC"/>
</dbReference>
<evidence type="ECO:0000256" key="4">
    <source>
        <dbReference type="ARBA" id="ARBA00023110"/>
    </source>
</evidence>
<feature type="signal peptide" evidence="6">
    <location>
        <begin position="1"/>
        <end position="26"/>
    </location>
</feature>
<evidence type="ECO:0000256" key="6">
    <source>
        <dbReference type="SAM" id="SignalP"/>
    </source>
</evidence>
<protein>
    <recommendedName>
        <fullName evidence="3">peptidylprolyl isomerase</fullName>
        <ecNumber evidence="3">5.2.1.8</ecNumber>
    </recommendedName>
</protein>
<proteinExistence type="inferred from homology"/>
<dbReference type="GO" id="GO:0003755">
    <property type="term" value="F:peptidyl-prolyl cis-trans isomerase activity"/>
    <property type="evidence" value="ECO:0007669"/>
    <property type="project" value="UniProtKB-EC"/>
</dbReference>
<dbReference type="PANTHER" id="PTHR47245:SF2">
    <property type="entry name" value="PEPTIDYL-PROLYL CIS-TRANS ISOMERASE HP_0175-RELATED"/>
    <property type="match status" value="1"/>
</dbReference>
<dbReference type="InterPro" id="IPR023058">
    <property type="entry name" value="PPIase_PpiC_CS"/>
</dbReference>
<dbReference type="RefSeq" id="WP_218393325.1">
    <property type="nucleotide sequence ID" value="NZ_JAHUZE010000003.1"/>
</dbReference>
<evidence type="ECO:0000313" key="9">
    <source>
        <dbReference type="Proteomes" id="UP000756530"/>
    </source>
</evidence>